<dbReference type="GO" id="GO:0042254">
    <property type="term" value="P:ribosome biogenesis"/>
    <property type="evidence" value="ECO:0007669"/>
    <property type="project" value="TreeGrafter"/>
</dbReference>
<gene>
    <name evidence="1" type="ORF">BCR32DRAFT_271573</name>
</gene>
<dbReference type="GO" id="GO:0005730">
    <property type="term" value="C:nucleolus"/>
    <property type="evidence" value="ECO:0007669"/>
    <property type="project" value="TreeGrafter"/>
</dbReference>
<dbReference type="InterPro" id="IPR052609">
    <property type="entry name" value="Ribosome_Biogenesis_Reg"/>
</dbReference>
<dbReference type="Proteomes" id="UP000193944">
    <property type="component" value="Unassembled WGS sequence"/>
</dbReference>
<keyword evidence="2" id="KW-1185">Reference proteome</keyword>
<accession>A0A1Y1WR25</accession>
<evidence type="ECO:0000313" key="2">
    <source>
        <dbReference type="Proteomes" id="UP000193944"/>
    </source>
</evidence>
<name>A0A1Y1WR25_9FUNG</name>
<dbReference type="PANTHER" id="PTHR15682:SF2">
    <property type="entry name" value="UNHEALTHY RIBOSOME BIOGENESIS PROTEIN 2 HOMOLOG"/>
    <property type="match status" value="1"/>
</dbReference>
<dbReference type="STRING" id="1754192.A0A1Y1WR25"/>
<protein>
    <submittedName>
        <fullName evidence="1">Uncharacterized protein</fullName>
    </submittedName>
</protein>
<dbReference type="PANTHER" id="PTHR15682">
    <property type="entry name" value="UNHEALTHY RIBOSOME BIOGENESIS PROTEIN 2 HOMOLOG"/>
    <property type="match status" value="1"/>
</dbReference>
<sequence length="473" mass="56243">MDNLKSSFTIENISKSLKSTSLSNEEKLEFAKNIWNINNKIFIPRRREMILEWLCTTLVKSLPKKGTISGKEAFLNISFWQFLEEILKYFINKSENILSIRIPFPAIYSKIFQCIDEIPNNKIIKSNYRNLLEYSRKCLVILINSLSDFFRVGLDQYIILTSDISLALLKYLKNQVEDDILKELGLLFIEISNSLYGLQIQCPNQRKVFKYIITKHLQNFLEILHIIKCNENEEDLMKDEFYEIKKKIDNTIKNLINHGLFNQEHISGYTIYLQRQKLENDKINEHEKVEKAQKKKRSDNENYSKQLFEQLTIIGKSSKFIELESLPMLYKFFIKAQIKYNNVQKIKNLTMGKSNQGFSPEFEFFKEFYLYISEIILNDNNYNNKDLIDVAFQSLNKILNYIKEFNIYRPTNDEISKKQLEYLNKSFMDDYFILANKESLQKYVFEIWKLLLSIDYSLIDNHLEIILPLLIKV</sequence>
<reference evidence="1 2" key="1">
    <citation type="submission" date="2016-08" db="EMBL/GenBank/DDBJ databases">
        <title>A Parts List for Fungal Cellulosomes Revealed by Comparative Genomics.</title>
        <authorList>
            <consortium name="DOE Joint Genome Institute"/>
            <person name="Haitjema C.H."/>
            <person name="Gilmore S.P."/>
            <person name="Henske J.K."/>
            <person name="Solomon K.V."/>
            <person name="De Groot R."/>
            <person name="Kuo A."/>
            <person name="Mondo S.J."/>
            <person name="Salamov A.A."/>
            <person name="Labutti K."/>
            <person name="Zhao Z."/>
            <person name="Chiniquy J."/>
            <person name="Barry K."/>
            <person name="Brewer H.M."/>
            <person name="Purvine S.O."/>
            <person name="Wright A.T."/>
            <person name="Boxma B."/>
            <person name="Van Alen T."/>
            <person name="Hackstein J.H."/>
            <person name="Baker S.E."/>
            <person name="Grigoriev I.V."/>
            <person name="O'Malley M.A."/>
        </authorList>
    </citation>
    <scope>NUCLEOTIDE SEQUENCE [LARGE SCALE GENOMIC DNA]</scope>
    <source>
        <strain evidence="1 2">S4</strain>
    </source>
</reference>
<organism evidence="1 2">
    <name type="scientific">Anaeromyces robustus</name>
    <dbReference type="NCBI Taxonomy" id="1754192"/>
    <lineage>
        <taxon>Eukaryota</taxon>
        <taxon>Fungi</taxon>
        <taxon>Fungi incertae sedis</taxon>
        <taxon>Chytridiomycota</taxon>
        <taxon>Chytridiomycota incertae sedis</taxon>
        <taxon>Neocallimastigomycetes</taxon>
        <taxon>Neocallimastigales</taxon>
        <taxon>Neocallimastigaceae</taxon>
        <taxon>Anaeromyces</taxon>
    </lineage>
</organism>
<comment type="caution">
    <text evidence="1">The sequence shown here is derived from an EMBL/GenBank/DDBJ whole genome shotgun (WGS) entry which is preliminary data.</text>
</comment>
<reference evidence="1 2" key="2">
    <citation type="submission" date="2016-08" db="EMBL/GenBank/DDBJ databases">
        <title>Pervasive Adenine N6-methylation of Active Genes in Fungi.</title>
        <authorList>
            <consortium name="DOE Joint Genome Institute"/>
            <person name="Mondo S.J."/>
            <person name="Dannebaum R.O."/>
            <person name="Kuo R.C."/>
            <person name="Labutti K."/>
            <person name="Haridas S."/>
            <person name="Kuo A."/>
            <person name="Salamov A."/>
            <person name="Ahrendt S.R."/>
            <person name="Lipzen A."/>
            <person name="Sullivan W."/>
            <person name="Andreopoulos W.B."/>
            <person name="Clum A."/>
            <person name="Lindquist E."/>
            <person name="Daum C."/>
            <person name="Ramamoorthy G.K."/>
            <person name="Gryganskyi A."/>
            <person name="Culley D."/>
            <person name="Magnuson J.K."/>
            <person name="James T.Y."/>
            <person name="O'Malley M.A."/>
            <person name="Stajich J.E."/>
            <person name="Spatafora J.W."/>
            <person name="Visel A."/>
            <person name="Grigoriev I.V."/>
        </authorList>
    </citation>
    <scope>NUCLEOTIDE SEQUENCE [LARGE SCALE GENOMIC DNA]</scope>
    <source>
        <strain evidence="1 2">S4</strain>
    </source>
</reference>
<dbReference type="OrthoDB" id="160374at2759"/>
<evidence type="ECO:0000313" key="1">
    <source>
        <dbReference type="EMBL" id="ORX75970.1"/>
    </source>
</evidence>
<dbReference type="EMBL" id="MCFG01000326">
    <property type="protein sequence ID" value="ORX75970.1"/>
    <property type="molecule type" value="Genomic_DNA"/>
</dbReference>
<dbReference type="AlphaFoldDB" id="A0A1Y1WR25"/>
<proteinExistence type="predicted"/>